<dbReference type="PANTHER" id="PTHR11706:SF33">
    <property type="entry name" value="NATURAL RESISTANCE-ASSOCIATED MACROPHAGE PROTEIN 2"/>
    <property type="match status" value="1"/>
</dbReference>
<sequence>MWRKRITTSERTINFIKFFGPAWLVMMADMDASSIIGAAQTGAVYNYGLIWVLLLLIIPLYIIQEASGRIGIATGKGLGEVIRENYSKKIAILMAMPMAITDAFTYAIEYMGIAIGFEVLGIPLFISIPLIFIVHIIVVTTRKYIQAEKVLLGISFALIAGLVATLGLRGIKSYSPIYFRPTPLFFFLVAANVGAVIMPFMLYFQASATAIKLNEIGASEFKNDAIRHMRKETLIGAIVTEVLMVIVEMTFAGIKGASDPSTFASAYQLSTVMEPLAGKYSPIFFSIGLISAGFLALVVISLGSAWGVVEALGIPQRNSWKVYVIESIPAVLATLLLPSDMLINTILDLLVFFVYALIGPIIILGIISRNEKIMGKFNSKGLREIAYWLSAIIILMVAIIATF</sequence>
<dbReference type="GO" id="GO:0034755">
    <property type="term" value="P:iron ion transmembrane transport"/>
    <property type="evidence" value="ECO:0007669"/>
    <property type="project" value="TreeGrafter"/>
</dbReference>
<feature type="transmembrane region" description="Helical" evidence="6">
    <location>
        <begin position="234"/>
        <end position="254"/>
    </location>
</feature>
<gene>
    <name evidence="7" type="ORF">SJAV_03530</name>
</gene>
<protein>
    <submittedName>
        <fullName evidence="7">Divalent metal cation transporter</fullName>
    </submittedName>
</protein>
<feature type="transmembrane region" description="Helical" evidence="6">
    <location>
        <begin position="320"/>
        <end position="337"/>
    </location>
</feature>
<dbReference type="AlphaFoldDB" id="A0AAT9GND3"/>
<reference evidence="7" key="1">
    <citation type="submission" date="2024-03" db="EMBL/GenBank/DDBJ databases">
        <title>Complete genome sequence of Sulfurisphaera javensis strain KD-1.</title>
        <authorList>
            <person name="Sakai H."/>
            <person name="Nur N."/>
            <person name="Suwanto A."/>
            <person name="Kurosawa N."/>
        </authorList>
    </citation>
    <scope>NUCLEOTIDE SEQUENCE</scope>
    <source>
        <strain evidence="7">KD-1</strain>
    </source>
</reference>
<dbReference type="RefSeq" id="WP_369610638.1">
    <property type="nucleotide sequence ID" value="NZ_AP031322.1"/>
</dbReference>
<dbReference type="PANTHER" id="PTHR11706">
    <property type="entry name" value="SOLUTE CARRIER PROTEIN FAMILY 11 MEMBER"/>
    <property type="match status" value="1"/>
</dbReference>
<feature type="transmembrane region" description="Helical" evidence="6">
    <location>
        <begin position="45"/>
        <end position="63"/>
    </location>
</feature>
<proteinExistence type="predicted"/>
<feature type="transmembrane region" description="Helical" evidence="6">
    <location>
        <begin position="283"/>
        <end position="308"/>
    </location>
</feature>
<organism evidence="7">
    <name type="scientific">Sulfurisphaera javensis</name>
    <dbReference type="NCBI Taxonomy" id="2049879"/>
    <lineage>
        <taxon>Archaea</taxon>
        <taxon>Thermoproteota</taxon>
        <taxon>Thermoprotei</taxon>
        <taxon>Sulfolobales</taxon>
        <taxon>Sulfolobaceae</taxon>
        <taxon>Sulfurisphaera</taxon>
    </lineage>
</organism>
<evidence type="ECO:0000256" key="6">
    <source>
        <dbReference type="SAM" id="Phobius"/>
    </source>
</evidence>
<feature type="transmembrane region" description="Helical" evidence="6">
    <location>
        <begin position="150"/>
        <end position="171"/>
    </location>
</feature>
<feature type="transmembrane region" description="Helical" evidence="6">
    <location>
        <begin position="385"/>
        <end position="402"/>
    </location>
</feature>
<dbReference type="GO" id="GO:0015086">
    <property type="term" value="F:cadmium ion transmembrane transporter activity"/>
    <property type="evidence" value="ECO:0007669"/>
    <property type="project" value="TreeGrafter"/>
</dbReference>
<feature type="transmembrane region" description="Helical" evidence="6">
    <location>
        <begin position="183"/>
        <end position="204"/>
    </location>
</feature>
<evidence type="ECO:0000256" key="2">
    <source>
        <dbReference type="ARBA" id="ARBA00022448"/>
    </source>
</evidence>
<evidence type="ECO:0000256" key="1">
    <source>
        <dbReference type="ARBA" id="ARBA00004141"/>
    </source>
</evidence>
<evidence type="ECO:0000256" key="4">
    <source>
        <dbReference type="ARBA" id="ARBA00022989"/>
    </source>
</evidence>
<comment type="subcellular location">
    <subcellularLocation>
        <location evidence="1">Membrane</location>
        <topology evidence="1">Multi-pass membrane protein</topology>
    </subcellularLocation>
</comment>
<evidence type="ECO:0000313" key="7">
    <source>
        <dbReference type="EMBL" id="BFH72409.1"/>
    </source>
</evidence>
<dbReference type="EMBL" id="AP031322">
    <property type="protein sequence ID" value="BFH72409.1"/>
    <property type="molecule type" value="Genomic_DNA"/>
</dbReference>
<keyword evidence="5 6" id="KW-0472">Membrane</keyword>
<evidence type="ECO:0000256" key="5">
    <source>
        <dbReference type="ARBA" id="ARBA00023136"/>
    </source>
</evidence>
<dbReference type="KEGG" id="sjv:SJAV_03530"/>
<feature type="transmembrane region" description="Helical" evidence="6">
    <location>
        <begin position="343"/>
        <end position="364"/>
    </location>
</feature>
<dbReference type="GeneID" id="92353283"/>
<dbReference type="Pfam" id="PF01566">
    <property type="entry name" value="Nramp"/>
    <property type="match status" value="1"/>
</dbReference>
<keyword evidence="4 6" id="KW-1133">Transmembrane helix</keyword>
<keyword evidence="2" id="KW-0813">Transport</keyword>
<accession>A0AAT9GND3</accession>
<dbReference type="InterPro" id="IPR001046">
    <property type="entry name" value="NRAMP_fam"/>
</dbReference>
<evidence type="ECO:0000256" key="3">
    <source>
        <dbReference type="ARBA" id="ARBA00022692"/>
    </source>
</evidence>
<name>A0AAT9GND3_9CREN</name>
<feature type="transmembrane region" description="Helical" evidence="6">
    <location>
        <begin position="114"/>
        <end position="138"/>
    </location>
</feature>
<dbReference type="GO" id="GO:0005886">
    <property type="term" value="C:plasma membrane"/>
    <property type="evidence" value="ECO:0007669"/>
    <property type="project" value="TreeGrafter"/>
</dbReference>
<dbReference type="GO" id="GO:0005384">
    <property type="term" value="F:manganese ion transmembrane transporter activity"/>
    <property type="evidence" value="ECO:0007669"/>
    <property type="project" value="TreeGrafter"/>
</dbReference>
<keyword evidence="3 6" id="KW-0812">Transmembrane</keyword>
<feature type="transmembrane region" description="Helical" evidence="6">
    <location>
        <begin position="90"/>
        <end position="108"/>
    </location>
</feature>